<gene>
    <name evidence="1" type="ORF">NT26_0965</name>
</gene>
<keyword evidence="2" id="KW-1185">Reference proteome</keyword>
<proteinExistence type="predicted"/>
<dbReference type="STRING" id="1125847.NT26_0965"/>
<dbReference type="KEGG" id="rht:NT26_0965"/>
<dbReference type="Proteomes" id="UP000010792">
    <property type="component" value="Chromosome"/>
</dbReference>
<reference evidence="1 2" key="1">
    <citation type="journal article" date="2013" name="Genome Biol. Evol.">
        <title>Life in an arsenic-containing gold mine: genome and physiology of the autotrophic arsenite-oxidizing bacterium rhizobium sp. NT-26.</title>
        <authorList>
            <person name="Andres J."/>
            <person name="Arsene-Ploetze F."/>
            <person name="Barbe V."/>
            <person name="Brochier-Armanet C."/>
            <person name="Cleiss-Arnold J."/>
            <person name="Coppee J.Y."/>
            <person name="Dillies M.A."/>
            <person name="Geist"/>
            <person name="L"/>
            <person name="Joublin A."/>
            <person name="Koechler S."/>
            <person name="Lassalle F."/>
            <person name="Marchal M."/>
            <person name="Medigue C."/>
            <person name="Muller D."/>
            <person name="Nesme X."/>
            <person name="Plewniak F."/>
            <person name="Proux C."/>
            <person name="Ramirez-Bahena M.H."/>
            <person name="Schenowitz C."/>
            <person name="Sismeiro O."/>
            <person name="Vallenet D."/>
            <person name="Santini J.M."/>
            <person name="Bertin P.N."/>
        </authorList>
    </citation>
    <scope>NUCLEOTIDE SEQUENCE [LARGE SCALE GENOMIC DNA]</scope>
    <source>
        <strain evidence="1 2">NT-26</strain>
    </source>
</reference>
<dbReference type="AlphaFoldDB" id="L0NCU2"/>
<sequence>MLENKIQMLGKIGFSLNIGMPAALGLEAKFYAKLRFQFQPSANHPQSSDGAAGGKACAEKAARWRIASFTFTCA</sequence>
<name>L0NCU2_9HYPH</name>
<accession>L0NCU2</accession>
<dbReference type="EMBL" id="FO082820">
    <property type="protein sequence ID" value="CCF18689.1"/>
    <property type="molecule type" value="Genomic_DNA"/>
</dbReference>
<protein>
    <submittedName>
        <fullName evidence="1">Uncharacterized protein</fullName>
    </submittedName>
</protein>
<evidence type="ECO:0000313" key="1">
    <source>
        <dbReference type="EMBL" id="CCF18689.1"/>
    </source>
</evidence>
<organism evidence="1 2">
    <name type="scientific">Pseudorhizobium banfieldiae</name>
    <dbReference type="NCBI Taxonomy" id="1125847"/>
    <lineage>
        <taxon>Bacteria</taxon>
        <taxon>Pseudomonadati</taxon>
        <taxon>Pseudomonadota</taxon>
        <taxon>Alphaproteobacteria</taxon>
        <taxon>Hyphomicrobiales</taxon>
        <taxon>Rhizobiaceae</taxon>
        <taxon>Rhizobium/Agrobacterium group</taxon>
        <taxon>Pseudorhizobium</taxon>
    </lineage>
</organism>
<evidence type="ECO:0000313" key="2">
    <source>
        <dbReference type="Proteomes" id="UP000010792"/>
    </source>
</evidence>